<proteinExistence type="predicted"/>
<accession>A0A8R1YHX3</accession>
<keyword evidence="2" id="KW-1185">Reference proteome</keyword>
<sequence length="188" mass="20477">MIATSVLLLLLWTGLVESSSCLYCASPLLVTVHPSKFDINSDRTSESDSKCIRNITKAYNPAGCNGACLTMNLTREGETDPIGVLRDCLDSHKRVKARLEKKMGGASTQYTATYCACVGRHCNADGTPLGAMMNEEEIVAEARRGGVGRRGYLSQPLVSEWCVGRRAIALARIRRPADRTQVVRITVV</sequence>
<reference evidence="2" key="1">
    <citation type="journal article" date="2008" name="Nat. Genet.">
        <title>The Pristionchus pacificus genome provides a unique perspective on nematode lifestyle and parasitism.</title>
        <authorList>
            <person name="Dieterich C."/>
            <person name="Clifton S.W."/>
            <person name="Schuster L.N."/>
            <person name="Chinwalla A."/>
            <person name="Delehaunty K."/>
            <person name="Dinkelacker I."/>
            <person name="Fulton L."/>
            <person name="Fulton R."/>
            <person name="Godfrey J."/>
            <person name="Minx P."/>
            <person name="Mitreva M."/>
            <person name="Roeseler W."/>
            <person name="Tian H."/>
            <person name="Witte H."/>
            <person name="Yang S.P."/>
            <person name="Wilson R.K."/>
            <person name="Sommer R.J."/>
        </authorList>
    </citation>
    <scope>NUCLEOTIDE SEQUENCE [LARGE SCALE GENOMIC DNA]</scope>
    <source>
        <strain evidence="2">PS312</strain>
    </source>
</reference>
<dbReference type="Proteomes" id="UP000005239">
    <property type="component" value="Unassembled WGS sequence"/>
</dbReference>
<evidence type="ECO:0000313" key="1">
    <source>
        <dbReference type="EnsemblMetazoa" id="PPA18993.1"/>
    </source>
</evidence>
<dbReference type="EnsemblMetazoa" id="PPA18993.1">
    <property type="protein sequence ID" value="PPA18993.1"/>
    <property type="gene ID" value="WBGene00108547"/>
</dbReference>
<gene>
    <name evidence="1" type="primary">WBGene00108547</name>
</gene>
<evidence type="ECO:0000313" key="2">
    <source>
        <dbReference type="Proteomes" id="UP000005239"/>
    </source>
</evidence>
<organism evidence="1 2">
    <name type="scientific">Pristionchus pacificus</name>
    <name type="common">Parasitic nematode worm</name>
    <dbReference type="NCBI Taxonomy" id="54126"/>
    <lineage>
        <taxon>Eukaryota</taxon>
        <taxon>Metazoa</taxon>
        <taxon>Ecdysozoa</taxon>
        <taxon>Nematoda</taxon>
        <taxon>Chromadorea</taxon>
        <taxon>Rhabditida</taxon>
        <taxon>Rhabditina</taxon>
        <taxon>Diplogasteromorpha</taxon>
        <taxon>Diplogasteroidea</taxon>
        <taxon>Neodiplogasteridae</taxon>
        <taxon>Pristionchus</taxon>
    </lineage>
</organism>
<reference evidence="1" key="2">
    <citation type="submission" date="2022-06" db="UniProtKB">
        <authorList>
            <consortium name="EnsemblMetazoa"/>
        </authorList>
    </citation>
    <scope>IDENTIFICATION</scope>
    <source>
        <strain evidence="1">PS312</strain>
    </source>
</reference>
<protein>
    <submittedName>
        <fullName evidence="1">Uncharacterized protein</fullName>
    </submittedName>
</protein>
<dbReference type="AlphaFoldDB" id="A0A2A6CRQ2"/>
<accession>A0A2A6CRQ2</accession>
<name>A0A2A6CRQ2_PRIPA</name>